<dbReference type="EMBL" id="BMAT01003038">
    <property type="protein sequence ID" value="GFS19050.1"/>
    <property type="molecule type" value="Genomic_DNA"/>
</dbReference>
<gene>
    <name evidence="1" type="ORF">ElyMa_001537000</name>
</gene>
<accession>A0AAV4J9M9</accession>
<evidence type="ECO:0000313" key="2">
    <source>
        <dbReference type="Proteomes" id="UP000762676"/>
    </source>
</evidence>
<reference evidence="1 2" key="1">
    <citation type="journal article" date="2021" name="Elife">
        <title>Chloroplast acquisition without the gene transfer in kleptoplastic sea slugs, Plakobranchus ocellatus.</title>
        <authorList>
            <person name="Maeda T."/>
            <person name="Takahashi S."/>
            <person name="Yoshida T."/>
            <person name="Shimamura S."/>
            <person name="Takaki Y."/>
            <person name="Nagai Y."/>
            <person name="Toyoda A."/>
            <person name="Suzuki Y."/>
            <person name="Arimoto A."/>
            <person name="Ishii H."/>
            <person name="Satoh N."/>
            <person name="Nishiyama T."/>
            <person name="Hasebe M."/>
            <person name="Maruyama T."/>
            <person name="Minagawa J."/>
            <person name="Obokata J."/>
            <person name="Shigenobu S."/>
        </authorList>
    </citation>
    <scope>NUCLEOTIDE SEQUENCE [LARGE SCALE GENOMIC DNA]</scope>
</reference>
<evidence type="ECO:0000313" key="1">
    <source>
        <dbReference type="EMBL" id="GFS19050.1"/>
    </source>
</evidence>
<proteinExistence type="predicted"/>
<keyword evidence="2" id="KW-1185">Reference proteome</keyword>
<evidence type="ECO:0008006" key="3">
    <source>
        <dbReference type="Google" id="ProtNLM"/>
    </source>
</evidence>
<dbReference type="Proteomes" id="UP000762676">
    <property type="component" value="Unassembled WGS sequence"/>
</dbReference>
<dbReference type="AlphaFoldDB" id="A0AAV4J9M9"/>
<sequence>MLCCTSIARHPLATICRRDCDLFYTRPGNSHTGNGGLNPSFFRFLRLLCLSLPLRLSIFLAAKQVVGAHGDTLEEAGEQRSARTWAFLANVCAVSGNPHGV</sequence>
<protein>
    <recommendedName>
        <fullName evidence="3">Secreted protein</fullName>
    </recommendedName>
</protein>
<organism evidence="1 2">
    <name type="scientific">Elysia marginata</name>
    <dbReference type="NCBI Taxonomy" id="1093978"/>
    <lineage>
        <taxon>Eukaryota</taxon>
        <taxon>Metazoa</taxon>
        <taxon>Spiralia</taxon>
        <taxon>Lophotrochozoa</taxon>
        <taxon>Mollusca</taxon>
        <taxon>Gastropoda</taxon>
        <taxon>Heterobranchia</taxon>
        <taxon>Euthyneura</taxon>
        <taxon>Panpulmonata</taxon>
        <taxon>Sacoglossa</taxon>
        <taxon>Placobranchoidea</taxon>
        <taxon>Plakobranchidae</taxon>
        <taxon>Elysia</taxon>
    </lineage>
</organism>
<name>A0AAV4J9M9_9GAST</name>
<comment type="caution">
    <text evidence="1">The sequence shown here is derived from an EMBL/GenBank/DDBJ whole genome shotgun (WGS) entry which is preliminary data.</text>
</comment>